<name>A0ABT5R689_9GAMM</name>
<protein>
    <recommendedName>
        <fullName evidence="1">diguanylate cyclase</fullName>
        <ecNumber evidence="1">2.7.7.65</ecNumber>
    </recommendedName>
</protein>
<feature type="transmembrane region" description="Helical" evidence="3">
    <location>
        <begin position="111"/>
        <end position="130"/>
    </location>
</feature>
<organism evidence="5 6">
    <name type="scientific">Enterovibrio gelatinilyticus</name>
    <dbReference type="NCBI Taxonomy" id="2899819"/>
    <lineage>
        <taxon>Bacteria</taxon>
        <taxon>Pseudomonadati</taxon>
        <taxon>Pseudomonadota</taxon>
        <taxon>Gammaproteobacteria</taxon>
        <taxon>Vibrionales</taxon>
        <taxon>Vibrionaceae</taxon>
        <taxon>Enterovibrio</taxon>
    </lineage>
</organism>
<keyword evidence="3" id="KW-0472">Membrane</keyword>
<evidence type="ECO:0000313" key="5">
    <source>
        <dbReference type="EMBL" id="MDD1795012.1"/>
    </source>
</evidence>
<dbReference type="Proteomes" id="UP001149400">
    <property type="component" value="Unassembled WGS sequence"/>
</dbReference>
<dbReference type="EMBL" id="JAJUBC010000023">
    <property type="protein sequence ID" value="MDD1795012.1"/>
    <property type="molecule type" value="Genomic_DNA"/>
</dbReference>
<keyword evidence="3" id="KW-0812">Transmembrane</keyword>
<dbReference type="EC" id="2.7.7.65" evidence="1"/>
<keyword evidence="3" id="KW-1133">Transmembrane helix</keyword>
<evidence type="ECO:0000256" key="3">
    <source>
        <dbReference type="SAM" id="Phobius"/>
    </source>
</evidence>
<keyword evidence="6" id="KW-1185">Reference proteome</keyword>
<proteinExistence type="predicted"/>
<feature type="transmembrane region" description="Helical" evidence="3">
    <location>
        <begin position="30"/>
        <end position="48"/>
    </location>
</feature>
<dbReference type="PROSITE" id="PS50887">
    <property type="entry name" value="GGDEF"/>
    <property type="match status" value="1"/>
</dbReference>
<feature type="domain" description="GGDEF" evidence="4">
    <location>
        <begin position="240"/>
        <end position="375"/>
    </location>
</feature>
<feature type="transmembrane region" description="Helical" evidence="3">
    <location>
        <begin position="87"/>
        <end position="105"/>
    </location>
</feature>
<evidence type="ECO:0000313" key="6">
    <source>
        <dbReference type="Proteomes" id="UP001149400"/>
    </source>
</evidence>
<sequence length="375" mass="42166">MIPSKEERFSSDTYIDRQNRNQQEQGWKRLLLSLITLALIVSGEYVWIHSADDVFIVIIVALSTLFFLGYGVWVVTHADIVTWQNAAMITAVLSTLAWLVIAILLQFSGGSLSYFIFGVIFSVSTISAFFSYPPALYLGLGLGLVGGILGSVLFMPTEYFADIFKIDILLLLTGLILSFTLQQTLTHWYRAAIKHIYKNYTLNEELGTVALIDATTGLQNEKCFSLSLMKEVAAANRDKSPLHIIVLSVDSLRLYRMTYGHTATVKILRRITRCMRLGLLRPRDFVGHLSSDEFGVILPGTDFEGATQVVKRLERLVLMSCSQIIQTHLAQPVDVRYRILQWNPSLSVQSLENMIGQCRIEFANERAAEEVNLSE</sequence>
<evidence type="ECO:0000256" key="1">
    <source>
        <dbReference type="ARBA" id="ARBA00012528"/>
    </source>
</evidence>
<dbReference type="Gene3D" id="3.30.70.270">
    <property type="match status" value="1"/>
</dbReference>
<dbReference type="Pfam" id="PF00990">
    <property type="entry name" value="GGDEF"/>
    <property type="match status" value="1"/>
</dbReference>
<gene>
    <name evidence="5" type="ORF">LRP50_17930</name>
</gene>
<reference evidence="5" key="1">
    <citation type="submission" date="2021-12" db="EMBL/GenBank/DDBJ databases">
        <title>Enterovibrio ZSDZ35 sp. nov. and Enterovibrio ZSDZ42 sp. nov., isolated from coastal seawater in Qingdao.</title>
        <authorList>
            <person name="Zhang P."/>
        </authorList>
    </citation>
    <scope>NUCLEOTIDE SEQUENCE</scope>
    <source>
        <strain evidence="5">ZSDZ42</strain>
    </source>
</reference>
<feature type="transmembrane region" description="Helical" evidence="3">
    <location>
        <begin position="137"/>
        <end position="157"/>
    </location>
</feature>
<dbReference type="SUPFAM" id="SSF55073">
    <property type="entry name" value="Nucleotide cyclase"/>
    <property type="match status" value="1"/>
</dbReference>
<accession>A0ABT5R689</accession>
<comment type="catalytic activity">
    <reaction evidence="2">
        <text>2 GTP = 3',3'-c-di-GMP + 2 diphosphate</text>
        <dbReference type="Rhea" id="RHEA:24898"/>
        <dbReference type="ChEBI" id="CHEBI:33019"/>
        <dbReference type="ChEBI" id="CHEBI:37565"/>
        <dbReference type="ChEBI" id="CHEBI:58805"/>
        <dbReference type="EC" id="2.7.7.65"/>
    </reaction>
</comment>
<dbReference type="InterPro" id="IPR043128">
    <property type="entry name" value="Rev_trsase/Diguanyl_cyclase"/>
</dbReference>
<dbReference type="InterPro" id="IPR029787">
    <property type="entry name" value="Nucleotide_cyclase"/>
</dbReference>
<dbReference type="RefSeq" id="WP_274165821.1">
    <property type="nucleotide sequence ID" value="NZ_JAJUBC010000023.1"/>
</dbReference>
<evidence type="ECO:0000259" key="4">
    <source>
        <dbReference type="PROSITE" id="PS50887"/>
    </source>
</evidence>
<evidence type="ECO:0000256" key="2">
    <source>
        <dbReference type="ARBA" id="ARBA00034247"/>
    </source>
</evidence>
<comment type="caution">
    <text evidence="5">The sequence shown here is derived from an EMBL/GenBank/DDBJ whole genome shotgun (WGS) entry which is preliminary data.</text>
</comment>
<dbReference type="PANTHER" id="PTHR45138">
    <property type="entry name" value="REGULATORY COMPONENTS OF SENSORY TRANSDUCTION SYSTEM"/>
    <property type="match status" value="1"/>
</dbReference>
<dbReference type="InterPro" id="IPR000160">
    <property type="entry name" value="GGDEF_dom"/>
</dbReference>
<dbReference type="SMART" id="SM00267">
    <property type="entry name" value="GGDEF"/>
    <property type="match status" value="1"/>
</dbReference>
<feature type="transmembrane region" description="Helical" evidence="3">
    <location>
        <begin position="163"/>
        <end position="181"/>
    </location>
</feature>
<dbReference type="InterPro" id="IPR050469">
    <property type="entry name" value="Diguanylate_Cyclase"/>
</dbReference>
<dbReference type="NCBIfam" id="TIGR00254">
    <property type="entry name" value="GGDEF"/>
    <property type="match status" value="1"/>
</dbReference>
<feature type="transmembrane region" description="Helical" evidence="3">
    <location>
        <begin position="54"/>
        <end position="75"/>
    </location>
</feature>
<dbReference type="PANTHER" id="PTHR45138:SF9">
    <property type="entry name" value="DIGUANYLATE CYCLASE DGCM-RELATED"/>
    <property type="match status" value="1"/>
</dbReference>